<reference evidence="6" key="1">
    <citation type="submission" date="2017-09" db="EMBL/GenBank/DDBJ databases">
        <title>Depth-based differentiation of microbial function through sediment-hosted aquifers and enrichment of novel symbionts in the deep terrestrial subsurface.</title>
        <authorList>
            <person name="Probst A.J."/>
            <person name="Ladd B."/>
            <person name="Jarett J.K."/>
            <person name="Geller-Mcgrath D.E."/>
            <person name="Sieber C.M.K."/>
            <person name="Emerson J.B."/>
            <person name="Anantharaman K."/>
            <person name="Thomas B.C."/>
            <person name="Malmstrom R."/>
            <person name="Stieglmeier M."/>
            <person name="Klingl A."/>
            <person name="Woyke T."/>
            <person name="Ryan C.M."/>
            <person name="Banfield J.F."/>
        </authorList>
    </citation>
    <scope>NUCLEOTIDE SEQUENCE [LARGE SCALE GENOMIC DNA]</scope>
</reference>
<organism evidence="5 6">
    <name type="scientific">Candidatus Shapirobacteria bacterium CG09_land_8_20_14_0_10_49_15</name>
    <dbReference type="NCBI Taxonomy" id="1974482"/>
    <lineage>
        <taxon>Bacteria</taxon>
        <taxon>Candidatus Shapironibacteriota</taxon>
    </lineage>
</organism>
<evidence type="ECO:0000256" key="1">
    <source>
        <dbReference type="ARBA" id="ARBA00006227"/>
    </source>
</evidence>
<keyword evidence="2 4" id="KW-0689">Ribosomal protein</keyword>
<accession>A0A2M6XAM2</accession>
<dbReference type="PIRSF" id="PIRSF002181">
    <property type="entry name" value="Ribosomal_L13"/>
    <property type="match status" value="1"/>
</dbReference>
<dbReference type="InterPro" id="IPR005823">
    <property type="entry name" value="Ribosomal_uL13_bac-type"/>
</dbReference>
<comment type="subunit">
    <text evidence="4">Part of the 50S ribosomal subunit.</text>
</comment>
<dbReference type="Pfam" id="PF00572">
    <property type="entry name" value="Ribosomal_L13"/>
    <property type="match status" value="1"/>
</dbReference>
<gene>
    <name evidence="4" type="primary">rplM</name>
    <name evidence="5" type="ORF">COT66_01625</name>
</gene>
<dbReference type="GO" id="GO:0006412">
    <property type="term" value="P:translation"/>
    <property type="evidence" value="ECO:0007669"/>
    <property type="project" value="UniProtKB-UniRule"/>
</dbReference>
<dbReference type="PANTHER" id="PTHR11545:SF2">
    <property type="entry name" value="LARGE RIBOSOMAL SUBUNIT PROTEIN UL13M"/>
    <property type="match status" value="1"/>
</dbReference>
<dbReference type="InterPro" id="IPR036899">
    <property type="entry name" value="Ribosomal_uL13_sf"/>
</dbReference>
<comment type="function">
    <text evidence="4">This protein is one of the early assembly proteins of the 50S ribosomal subunit, although it is not seen to bind rRNA by itself. It is important during the early stages of 50S assembly.</text>
</comment>
<evidence type="ECO:0000256" key="4">
    <source>
        <dbReference type="HAMAP-Rule" id="MF_01366"/>
    </source>
</evidence>
<evidence type="ECO:0000256" key="2">
    <source>
        <dbReference type="ARBA" id="ARBA00022980"/>
    </source>
</evidence>
<dbReference type="HAMAP" id="MF_01366">
    <property type="entry name" value="Ribosomal_uL13"/>
    <property type="match status" value="1"/>
</dbReference>
<dbReference type="AlphaFoldDB" id="A0A2M6XAM2"/>
<dbReference type="GO" id="GO:0017148">
    <property type="term" value="P:negative regulation of translation"/>
    <property type="evidence" value="ECO:0007669"/>
    <property type="project" value="TreeGrafter"/>
</dbReference>
<keyword evidence="3 4" id="KW-0687">Ribonucleoprotein</keyword>
<dbReference type="EMBL" id="PEZK01000026">
    <property type="protein sequence ID" value="PIU02130.1"/>
    <property type="molecule type" value="Genomic_DNA"/>
</dbReference>
<sequence>MKTKSTTEAEITREWHLLDAKSQVLGRLATQIARLLTGKDKPNYVPHLDCGDHVVVTNASQVKVTGRKADQKMYYRHSGYPGGFKEISYQQQMAKDPREIIRHAVAGMLPKNKLRVPRLAKLRIFVDAKHPYEDKLNNVQKSKN</sequence>
<comment type="caution">
    <text evidence="5">The sequence shown here is derived from an EMBL/GenBank/DDBJ whole genome shotgun (WGS) entry which is preliminary data.</text>
</comment>
<evidence type="ECO:0000256" key="3">
    <source>
        <dbReference type="ARBA" id="ARBA00023274"/>
    </source>
</evidence>
<dbReference type="GO" id="GO:0003729">
    <property type="term" value="F:mRNA binding"/>
    <property type="evidence" value="ECO:0007669"/>
    <property type="project" value="TreeGrafter"/>
</dbReference>
<proteinExistence type="inferred from homology"/>
<dbReference type="GO" id="GO:1990904">
    <property type="term" value="C:ribonucleoprotein complex"/>
    <property type="evidence" value="ECO:0007669"/>
    <property type="project" value="UniProtKB-KW"/>
</dbReference>
<dbReference type="SUPFAM" id="SSF52161">
    <property type="entry name" value="Ribosomal protein L13"/>
    <property type="match status" value="1"/>
</dbReference>
<comment type="similarity">
    <text evidence="1 4">Belongs to the universal ribosomal protein uL13 family.</text>
</comment>
<dbReference type="PANTHER" id="PTHR11545">
    <property type="entry name" value="RIBOSOMAL PROTEIN L13"/>
    <property type="match status" value="1"/>
</dbReference>
<evidence type="ECO:0000313" key="6">
    <source>
        <dbReference type="Proteomes" id="UP000231214"/>
    </source>
</evidence>
<name>A0A2M6XAM2_9BACT</name>
<protein>
    <recommendedName>
        <fullName evidence="4">Large ribosomal subunit protein uL13</fullName>
    </recommendedName>
</protein>
<dbReference type="Gene3D" id="3.90.1180.10">
    <property type="entry name" value="Ribosomal protein L13"/>
    <property type="match status" value="1"/>
</dbReference>
<evidence type="ECO:0000313" key="5">
    <source>
        <dbReference type="EMBL" id="PIU02130.1"/>
    </source>
</evidence>
<dbReference type="GO" id="GO:0003735">
    <property type="term" value="F:structural constituent of ribosome"/>
    <property type="evidence" value="ECO:0007669"/>
    <property type="project" value="InterPro"/>
</dbReference>
<dbReference type="CDD" id="cd00392">
    <property type="entry name" value="Ribosomal_L13"/>
    <property type="match status" value="1"/>
</dbReference>
<dbReference type="InterPro" id="IPR005822">
    <property type="entry name" value="Ribosomal_uL13"/>
</dbReference>
<dbReference type="Proteomes" id="UP000231214">
    <property type="component" value="Unassembled WGS sequence"/>
</dbReference>
<dbReference type="GO" id="GO:0005840">
    <property type="term" value="C:ribosome"/>
    <property type="evidence" value="ECO:0007669"/>
    <property type="project" value="UniProtKB-KW"/>
</dbReference>
<dbReference type="NCBIfam" id="TIGR01066">
    <property type="entry name" value="rplM_bact"/>
    <property type="match status" value="1"/>
</dbReference>